<keyword evidence="2" id="KW-1185">Reference proteome</keyword>
<sequence length="86" mass="10051">MRIVVVYRSESDHAREVTDFLRDFSRQTGEVLEEMNPDSREGNNFCEVYDIVEYPTIVALSNTGQMQNMWRGRPLPTISEVSFYVQ</sequence>
<dbReference type="Proteomes" id="UP000030902">
    <property type="component" value="Chromosome"/>
</dbReference>
<dbReference type="RefSeq" id="WP_039326941.1">
    <property type="nucleotide sequence ID" value="NZ_CP007496.1"/>
</dbReference>
<gene>
    <name evidence="1" type="ORF">TM7x_00795</name>
</gene>
<dbReference type="AlphaFoldDB" id="A0A6S4GS66"/>
<dbReference type="KEGG" id="sox:TM7x_00795"/>
<dbReference type="EMBL" id="CP007496">
    <property type="protein sequence ID" value="AJA06344.1"/>
    <property type="molecule type" value="Genomic_DNA"/>
</dbReference>
<protein>
    <recommendedName>
        <fullName evidence="3">Thioredoxin-like fold domain-containing protein</fullName>
    </recommendedName>
</protein>
<organism evidence="1 2">
    <name type="scientific">Candidatus Nanosynbacter lyticus</name>
    <dbReference type="NCBI Taxonomy" id="2093824"/>
    <lineage>
        <taxon>Bacteria</taxon>
        <taxon>Candidatus Saccharimonadota</taxon>
        <taxon>Candidatus Saccharimonadia</taxon>
        <taxon>Candidatus Nanosynbacterales</taxon>
        <taxon>Candidatus Nanosynbacteraceae</taxon>
        <taxon>Candidatus Nanosynbacter</taxon>
    </lineage>
</organism>
<proteinExistence type="predicted"/>
<name>A0A6S4GS66_9BACT</name>
<evidence type="ECO:0008006" key="3">
    <source>
        <dbReference type="Google" id="ProtNLM"/>
    </source>
</evidence>
<reference evidence="1 2" key="1">
    <citation type="journal article" date="2015" name="Proc. Natl. Acad. Sci. U.S.A.">
        <title>Cultivation of a human-associated TM7 phylotype reveals a reduced genome and epibiotic parasitic lifestyle.</title>
        <authorList>
            <person name="He X."/>
            <person name="McLean J.S."/>
            <person name="Edlund A."/>
            <person name="Yooseph S."/>
            <person name="Hall A.P."/>
            <person name="Liu S.Y."/>
            <person name="Dorrestein P.C."/>
            <person name="Esquenazi E."/>
            <person name="Hunter R.C."/>
            <person name="Cheng G."/>
            <person name="Nelson K.E."/>
            <person name="Lux R."/>
            <person name="Shi W."/>
        </authorList>
    </citation>
    <scope>NUCLEOTIDE SEQUENCE [LARGE SCALE GENOMIC DNA]</scope>
    <source>
        <strain evidence="1 2">TM7x</strain>
    </source>
</reference>
<evidence type="ECO:0000313" key="1">
    <source>
        <dbReference type="EMBL" id="AJA06344.1"/>
    </source>
</evidence>
<evidence type="ECO:0000313" key="2">
    <source>
        <dbReference type="Proteomes" id="UP000030902"/>
    </source>
</evidence>
<accession>A0A6S4GS66</accession>